<keyword evidence="3" id="KW-1185">Reference proteome</keyword>
<organism evidence="2 3">
    <name type="scientific">Actinophytocola algeriensis</name>
    <dbReference type="NCBI Taxonomy" id="1768010"/>
    <lineage>
        <taxon>Bacteria</taxon>
        <taxon>Bacillati</taxon>
        <taxon>Actinomycetota</taxon>
        <taxon>Actinomycetes</taxon>
        <taxon>Pseudonocardiales</taxon>
        <taxon>Pseudonocardiaceae</taxon>
    </lineage>
</organism>
<reference evidence="2 3" key="1">
    <citation type="submission" date="2020-08" db="EMBL/GenBank/DDBJ databases">
        <title>Genomic Encyclopedia of Type Strains, Phase III (KMG-III): the genomes of soil and plant-associated and newly described type strains.</title>
        <authorList>
            <person name="Whitman W."/>
        </authorList>
    </citation>
    <scope>NUCLEOTIDE SEQUENCE [LARGE SCALE GENOMIC DNA]</scope>
    <source>
        <strain evidence="2 3">CECT 8960</strain>
    </source>
</reference>
<dbReference type="Pfam" id="PF11716">
    <property type="entry name" value="MDMPI_N"/>
    <property type="match status" value="1"/>
</dbReference>
<dbReference type="InterPro" id="IPR017517">
    <property type="entry name" value="Maleyloyr_isom"/>
</dbReference>
<dbReference type="InterPro" id="IPR034660">
    <property type="entry name" value="DinB/YfiT-like"/>
</dbReference>
<dbReference type="Gene3D" id="1.20.120.450">
    <property type="entry name" value="dinb family like domain"/>
    <property type="match status" value="1"/>
</dbReference>
<comment type="caution">
    <text evidence="2">The sequence shown here is derived from an EMBL/GenBank/DDBJ whole genome shotgun (WGS) entry which is preliminary data.</text>
</comment>
<dbReference type="EMBL" id="JACHJQ010000002">
    <property type="protein sequence ID" value="MBB4905192.1"/>
    <property type="molecule type" value="Genomic_DNA"/>
</dbReference>
<name>A0A7W7Q1C5_9PSEU</name>
<evidence type="ECO:0000259" key="1">
    <source>
        <dbReference type="Pfam" id="PF11716"/>
    </source>
</evidence>
<dbReference type="RefSeq" id="WP_221463541.1">
    <property type="nucleotide sequence ID" value="NZ_JACHJQ010000002.1"/>
</dbReference>
<dbReference type="InterPro" id="IPR024344">
    <property type="entry name" value="MDMPI_metal-binding"/>
</dbReference>
<evidence type="ECO:0000313" key="2">
    <source>
        <dbReference type="EMBL" id="MBB4905192.1"/>
    </source>
</evidence>
<dbReference type="InterPro" id="IPR017520">
    <property type="entry name" value="CHP03086"/>
</dbReference>
<dbReference type="SUPFAM" id="SSF109854">
    <property type="entry name" value="DinB/YfiT-like putative metalloenzymes"/>
    <property type="match status" value="1"/>
</dbReference>
<protein>
    <submittedName>
        <fullName evidence="2">Uncharacterized protein (TIGR03086 family)</fullName>
    </submittedName>
</protein>
<dbReference type="NCBIfam" id="TIGR03086">
    <property type="entry name" value="TIGR03086 family metal-binding protein"/>
    <property type="match status" value="1"/>
</dbReference>
<dbReference type="NCBIfam" id="TIGR03083">
    <property type="entry name" value="maleylpyruvate isomerase family mycothiol-dependent enzyme"/>
    <property type="match status" value="1"/>
</dbReference>
<gene>
    <name evidence="2" type="ORF">FHR82_001409</name>
</gene>
<sequence>MLELHGRAMRHSVVVVSQIHDDQWTLPTPCAGWTLRDLLGHMTTENHGFAAAARGDRPAWEPHTFGDDPRRDYAESADAVVAAFAAAAPEFWLPNISSAVRFPARQAIGFHLLDYVVHSWDVAASLGRTVALEDDLVAAAQEVADRDVPDNERRHRPDAGFQPPFKLSGDMTPLAHLLAFLGRDPEWRP</sequence>
<dbReference type="Proteomes" id="UP000520767">
    <property type="component" value="Unassembled WGS sequence"/>
</dbReference>
<evidence type="ECO:0000313" key="3">
    <source>
        <dbReference type="Proteomes" id="UP000520767"/>
    </source>
</evidence>
<dbReference type="AlphaFoldDB" id="A0A7W7Q1C5"/>
<dbReference type="GO" id="GO:0046872">
    <property type="term" value="F:metal ion binding"/>
    <property type="evidence" value="ECO:0007669"/>
    <property type="project" value="InterPro"/>
</dbReference>
<proteinExistence type="predicted"/>
<feature type="domain" description="Mycothiol-dependent maleylpyruvate isomerase metal-binding" evidence="1">
    <location>
        <begin position="15"/>
        <end position="123"/>
    </location>
</feature>
<accession>A0A7W7Q1C5</accession>